<evidence type="ECO:0000256" key="1">
    <source>
        <dbReference type="ARBA" id="ARBA00022490"/>
    </source>
</evidence>
<evidence type="ECO:0000313" key="6">
    <source>
        <dbReference type="EMBL" id="MBH9578502.1"/>
    </source>
</evidence>
<dbReference type="AlphaFoldDB" id="A0A931J825"/>
<dbReference type="SUPFAM" id="SSF46565">
    <property type="entry name" value="Chaperone J-domain"/>
    <property type="match status" value="1"/>
</dbReference>
<dbReference type="SMART" id="SM00271">
    <property type="entry name" value="DnaJ"/>
    <property type="match status" value="1"/>
</dbReference>
<proteinExistence type="predicted"/>
<keyword evidence="1" id="KW-0963">Cytoplasm</keyword>
<keyword evidence="2" id="KW-0238">DNA-binding</keyword>
<dbReference type="SUPFAM" id="SSF49493">
    <property type="entry name" value="HSP40/DnaJ peptide-binding domain"/>
    <property type="match status" value="2"/>
</dbReference>
<feature type="domain" description="J" evidence="5">
    <location>
        <begin position="5"/>
        <end position="69"/>
    </location>
</feature>
<comment type="caution">
    <text evidence="6">The sequence shown here is derived from an EMBL/GenBank/DDBJ whole genome shotgun (WGS) entry which is preliminary data.</text>
</comment>
<accession>A0A931J825</accession>
<dbReference type="FunFam" id="2.60.260.20:FF:000008">
    <property type="entry name" value="Curved DNA-binding protein"/>
    <property type="match status" value="1"/>
</dbReference>
<feature type="region of interest" description="Disordered" evidence="4">
    <location>
        <begin position="115"/>
        <end position="137"/>
    </location>
</feature>
<dbReference type="EMBL" id="JAEDAK010000012">
    <property type="protein sequence ID" value="MBH9578502.1"/>
    <property type="molecule type" value="Genomic_DNA"/>
</dbReference>
<keyword evidence="3" id="KW-0143">Chaperone</keyword>
<dbReference type="Pfam" id="PF00226">
    <property type="entry name" value="DnaJ"/>
    <property type="match status" value="1"/>
</dbReference>
<dbReference type="GO" id="GO:0005737">
    <property type="term" value="C:cytoplasm"/>
    <property type="evidence" value="ECO:0007669"/>
    <property type="project" value="TreeGrafter"/>
</dbReference>
<feature type="compositionally biased region" description="Low complexity" evidence="4">
    <location>
        <begin position="121"/>
        <end position="131"/>
    </location>
</feature>
<dbReference type="InterPro" id="IPR002939">
    <property type="entry name" value="DnaJ_C"/>
</dbReference>
<dbReference type="CDD" id="cd06257">
    <property type="entry name" value="DnaJ"/>
    <property type="match status" value="1"/>
</dbReference>
<evidence type="ECO:0000256" key="2">
    <source>
        <dbReference type="ARBA" id="ARBA00023125"/>
    </source>
</evidence>
<dbReference type="GO" id="GO:0042026">
    <property type="term" value="P:protein refolding"/>
    <property type="evidence" value="ECO:0007669"/>
    <property type="project" value="TreeGrafter"/>
</dbReference>
<dbReference type="GO" id="GO:0051082">
    <property type="term" value="F:unfolded protein binding"/>
    <property type="evidence" value="ECO:0007669"/>
    <property type="project" value="InterPro"/>
</dbReference>
<dbReference type="Gene3D" id="2.60.260.20">
    <property type="entry name" value="Urease metallochaperone UreE, N-terminal domain"/>
    <property type="match status" value="2"/>
</dbReference>
<evidence type="ECO:0000256" key="3">
    <source>
        <dbReference type="ARBA" id="ARBA00023186"/>
    </source>
</evidence>
<dbReference type="PANTHER" id="PTHR43096:SF52">
    <property type="entry name" value="DNAJ HOMOLOG 1, MITOCHONDRIAL-RELATED"/>
    <property type="match status" value="1"/>
</dbReference>
<protein>
    <submittedName>
        <fullName evidence="6">DnaJ domain-containing protein</fullName>
    </submittedName>
</protein>
<sequence>MEFKDYYAALGVARDAPQEAIKKAYRQLARKYHPDVSQEADAEARMREVNEAYAVLSDPERRAAYDQLGSGAPHADGPFRPPPGWDAGFEFGDGAGFDPGAGDYSEFFSELFGRMGRSGRSGRPGAQRPQGSARGEDHHAKVLLELDDAWLGATRRISLKAPELDAQGRLHLRERTLDVKIPLGVKPGQLIRLAGQGGPGLGGAPAGDLLLEVQFAPHPRFRLDGGTLVAELPLAPWEAALGAVVPVDLPAGRSVKVRVPAGAQGGQLLTVRGQGLPGSPPGDLELKLRVLLPSGLEPRARQLYEEMARVLPDFDARKQAAALGQETDA</sequence>
<keyword evidence="7" id="KW-1185">Reference proteome</keyword>
<name>A0A931J825_9BURK</name>
<dbReference type="Pfam" id="PF01556">
    <property type="entry name" value="DnaJ_C"/>
    <property type="match status" value="1"/>
</dbReference>
<dbReference type="InterPro" id="IPR008971">
    <property type="entry name" value="HSP40/DnaJ_pept-bd"/>
</dbReference>
<dbReference type="PROSITE" id="PS50076">
    <property type="entry name" value="DNAJ_2"/>
    <property type="match status" value="1"/>
</dbReference>
<dbReference type="RefSeq" id="WP_198112267.1">
    <property type="nucleotide sequence ID" value="NZ_JAEDAK010000012.1"/>
</dbReference>
<dbReference type="CDD" id="cd10747">
    <property type="entry name" value="DnaJ_C"/>
    <property type="match status" value="1"/>
</dbReference>
<evidence type="ECO:0000256" key="4">
    <source>
        <dbReference type="SAM" id="MobiDB-lite"/>
    </source>
</evidence>
<organism evidence="6 7">
    <name type="scientific">Inhella proteolytica</name>
    <dbReference type="NCBI Taxonomy" id="2795029"/>
    <lineage>
        <taxon>Bacteria</taxon>
        <taxon>Pseudomonadati</taxon>
        <taxon>Pseudomonadota</taxon>
        <taxon>Betaproteobacteria</taxon>
        <taxon>Burkholderiales</taxon>
        <taxon>Sphaerotilaceae</taxon>
        <taxon>Inhella</taxon>
    </lineage>
</organism>
<evidence type="ECO:0000313" key="7">
    <source>
        <dbReference type="Proteomes" id="UP000613266"/>
    </source>
</evidence>
<dbReference type="GO" id="GO:0003677">
    <property type="term" value="F:DNA binding"/>
    <property type="evidence" value="ECO:0007669"/>
    <property type="project" value="UniProtKB-KW"/>
</dbReference>
<dbReference type="InterPro" id="IPR001623">
    <property type="entry name" value="DnaJ_domain"/>
</dbReference>
<dbReference type="PANTHER" id="PTHR43096">
    <property type="entry name" value="DNAJ HOMOLOG 1, MITOCHONDRIAL-RELATED"/>
    <property type="match status" value="1"/>
</dbReference>
<dbReference type="Gene3D" id="1.10.287.110">
    <property type="entry name" value="DnaJ domain"/>
    <property type="match status" value="1"/>
</dbReference>
<dbReference type="InterPro" id="IPR036869">
    <property type="entry name" value="J_dom_sf"/>
</dbReference>
<dbReference type="PRINTS" id="PR00625">
    <property type="entry name" value="JDOMAIN"/>
</dbReference>
<reference evidence="6" key="1">
    <citation type="submission" date="2020-12" db="EMBL/GenBank/DDBJ databases">
        <title>The genome sequence of Inhella sp. 1Y17.</title>
        <authorList>
            <person name="Liu Y."/>
        </authorList>
    </citation>
    <scope>NUCLEOTIDE SEQUENCE</scope>
    <source>
        <strain evidence="6">1Y17</strain>
    </source>
</reference>
<dbReference type="Proteomes" id="UP000613266">
    <property type="component" value="Unassembled WGS sequence"/>
</dbReference>
<gene>
    <name evidence="6" type="ORF">I7X39_16540</name>
</gene>
<evidence type="ECO:0000259" key="5">
    <source>
        <dbReference type="PROSITE" id="PS50076"/>
    </source>
</evidence>